<evidence type="ECO:0000313" key="3">
    <source>
        <dbReference type="Proteomes" id="UP000257136"/>
    </source>
</evidence>
<keyword evidence="3" id="KW-1185">Reference proteome</keyword>
<evidence type="ECO:0000313" key="2">
    <source>
        <dbReference type="EMBL" id="REG98924.1"/>
    </source>
</evidence>
<keyword evidence="1" id="KW-0812">Transmembrane</keyword>
<comment type="caution">
    <text evidence="2">The sequence shown here is derived from an EMBL/GenBank/DDBJ whole genome shotgun (WGS) entry which is preliminary data.</text>
</comment>
<dbReference type="EMBL" id="QUNI01000005">
    <property type="protein sequence ID" value="REG98924.1"/>
    <property type="molecule type" value="Genomic_DNA"/>
</dbReference>
<proteinExistence type="predicted"/>
<dbReference type="RefSeq" id="WP_115812952.1">
    <property type="nucleotide sequence ID" value="NZ_QUNI01000005.1"/>
</dbReference>
<evidence type="ECO:0008006" key="4">
    <source>
        <dbReference type="Google" id="ProtNLM"/>
    </source>
</evidence>
<dbReference type="Proteomes" id="UP000257136">
    <property type="component" value="Unassembled WGS sequence"/>
</dbReference>
<dbReference type="OrthoDB" id="1452530at2"/>
<evidence type="ECO:0000256" key="1">
    <source>
        <dbReference type="SAM" id="Phobius"/>
    </source>
</evidence>
<accession>A0A3E0EKZ8</accession>
<gene>
    <name evidence="2" type="ORF">C8P67_10586</name>
</gene>
<feature type="transmembrane region" description="Helical" evidence="1">
    <location>
        <begin position="45"/>
        <end position="62"/>
    </location>
</feature>
<keyword evidence="1" id="KW-0472">Membrane</keyword>
<protein>
    <recommendedName>
        <fullName evidence="4">Subunit length determinant protein</fullName>
    </recommendedName>
</protein>
<organism evidence="2 3">
    <name type="scientific">Flavobacterium aquicola</name>
    <dbReference type="NCBI Taxonomy" id="1682742"/>
    <lineage>
        <taxon>Bacteria</taxon>
        <taxon>Pseudomonadati</taxon>
        <taxon>Bacteroidota</taxon>
        <taxon>Flavobacteriia</taxon>
        <taxon>Flavobacteriales</taxon>
        <taxon>Flavobacteriaceae</taxon>
        <taxon>Flavobacterium</taxon>
    </lineage>
</organism>
<sequence length="330" mass="37798">MSTKVPQNNDDQEIDLVQISKKIGNFFDGINRSIFRGIQFFVRNWVIVLLLFIVGFGVGLFLDKTQKQFDNKIIVEPNFGSVDYLYSKIDLIQSKIQTNDTEFFKAIGISNVPKISKISIEPIVDVFKFVNNNEQNLEVLKLMTANGDLKSIINETTTVKNYPFYIISFSTDGLLRDQSTATALLNYINTSKYYSEVQKIRLNNIQQRIKENDEVVAQIDGILNKFSSSESTGNQKNDKLVYYNENTQLNDIIKTKDGLLRENAGLKLELVNSDKIVKESSIATNIVKTESLKGKLKFVLPFLLILIYLFTLRFMSFYKRHSAFDKINKS</sequence>
<feature type="transmembrane region" description="Helical" evidence="1">
    <location>
        <begin position="298"/>
        <end position="318"/>
    </location>
</feature>
<keyword evidence="1" id="KW-1133">Transmembrane helix</keyword>
<dbReference type="AlphaFoldDB" id="A0A3E0EKZ8"/>
<reference evidence="2 3" key="1">
    <citation type="submission" date="2018-08" db="EMBL/GenBank/DDBJ databases">
        <title>Genomic Encyclopedia of Archaeal and Bacterial Type Strains, Phase II (KMG-II): from individual species to whole genera.</title>
        <authorList>
            <person name="Goeker M."/>
        </authorList>
    </citation>
    <scope>NUCLEOTIDE SEQUENCE [LARGE SCALE GENOMIC DNA]</scope>
    <source>
        <strain evidence="2 3">DSM 100880</strain>
    </source>
</reference>
<name>A0A3E0EKZ8_9FLAO</name>